<protein>
    <submittedName>
        <fullName evidence="1">Transcriptional regulator</fullName>
    </submittedName>
</protein>
<evidence type="ECO:0000313" key="2">
    <source>
        <dbReference type="Proteomes" id="UP000433181"/>
    </source>
</evidence>
<dbReference type="GeneID" id="96777356"/>
<organism evidence="1 2">
    <name type="scientific">Anaerovibrio slackiae</name>
    <dbReference type="NCBI Taxonomy" id="2652309"/>
    <lineage>
        <taxon>Bacteria</taxon>
        <taxon>Bacillati</taxon>
        <taxon>Bacillota</taxon>
        <taxon>Negativicutes</taxon>
        <taxon>Selenomonadales</taxon>
        <taxon>Selenomonadaceae</taxon>
        <taxon>Anaerovibrio</taxon>
    </lineage>
</organism>
<gene>
    <name evidence="1" type="ORF">FYJ84_00330</name>
</gene>
<dbReference type="Proteomes" id="UP000433181">
    <property type="component" value="Unassembled WGS sequence"/>
</dbReference>
<dbReference type="PIRSF" id="PIRSF011474">
    <property type="entry name" value="Glucitol_operon_activator"/>
    <property type="match status" value="1"/>
</dbReference>
<dbReference type="Pfam" id="PF06923">
    <property type="entry name" value="GutM"/>
    <property type="match status" value="1"/>
</dbReference>
<keyword evidence="2" id="KW-1185">Reference proteome</keyword>
<name>A0A6I2UCN0_9FIRM</name>
<evidence type="ECO:0000313" key="1">
    <source>
        <dbReference type="EMBL" id="MSU07450.1"/>
    </source>
</evidence>
<dbReference type="EMBL" id="VUNR01000001">
    <property type="protein sequence ID" value="MSU07450.1"/>
    <property type="molecule type" value="Genomic_DNA"/>
</dbReference>
<comment type="caution">
    <text evidence="1">The sequence shown here is derived from an EMBL/GenBank/DDBJ whole genome shotgun (WGS) entry which is preliminary data.</text>
</comment>
<proteinExistence type="predicted"/>
<reference evidence="1 2" key="1">
    <citation type="submission" date="2019-08" db="EMBL/GenBank/DDBJ databases">
        <title>In-depth cultivation of the pig gut microbiome towards novel bacterial diversity and tailored functional studies.</title>
        <authorList>
            <person name="Wylensek D."/>
            <person name="Hitch T.C.A."/>
            <person name="Clavel T."/>
        </authorList>
    </citation>
    <scope>NUCLEOTIDE SEQUENCE [LARGE SCALE GENOMIC DNA]</scope>
    <source>
        <strain evidence="1 2">WCA-693-APC-5D-A</strain>
    </source>
</reference>
<sequence>MMLELGLAILGAFILQAVLSMLQMKHFSKEFMKLRRQGRVACGRQAGGFRAGAIVMFLLDDEGIIREARKMEGVTFLARVKPMSGFEGRYIGDLTGDEVETKNKNLRKAVLDAALTYRKFVSGEPITPPPSPFQLAAINVRNALQRRKVWG</sequence>
<dbReference type="RefSeq" id="WP_154405000.1">
    <property type="nucleotide sequence ID" value="NZ_VUNR01000001.1"/>
</dbReference>
<accession>A0A6I2UCN0</accession>
<dbReference type="AlphaFoldDB" id="A0A6I2UCN0"/>
<dbReference type="InterPro" id="IPR009693">
    <property type="entry name" value="Glucitol_operon_activator"/>
</dbReference>